<dbReference type="Proteomes" id="UP000308092">
    <property type="component" value="Unassembled WGS sequence"/>
</dbReference>
<name>A0A4S3JN82_9EURO</name>
<dbReference type="Proteomes" id="UP000324241">
    <property type="component" value="Unassembled WGS sequence"/>
</dbReference>
<dbReference type="OrthoDB" id="9974981at2759"/>
<protein>
    <submittedName>
        <fullName evidence="2">Uncharacterized protein</fullName>
    </submittedName>
</protein>
<dbReference type="RefSeq" id="XP_033430371.1">
    <property type="nucleotide sequence ID" value="XM_033568376.1"/>
</dbReference>
<evidence type="ECO:0000313" key="2">
    <source>
        <dbReference type="EMBL" id="THC96218.1"/>
    </source>
</evidence>
<evidence type="ECO:0000313" key="3">
    <source>
        <dbReference type="Proteomes" id="UP000308092"/>
    </source>
</evidence>
<dbReference type="GeneID" id="54326403"/>
<proteinExistence type="predicted"/>
<gene>
    <name evidence="1" type="ORF">ATNIH1004_003701</name>
    <name evidence="2" type="ORF">EYZ11_004296</name>
</gene>
<dbReference type="EMBL" id="QUQM01000001">
    <property type="protein sequence ID" value="KAA8651010.1"/>
    <property type="molecule type" value="Genomic_DNA"/>
</dbReference>
<dbReference type="VEuPathDB" id="FungiDB:EYZ11_004296"/>
<comment type="caution">
    <text evidence="2">The sequence shown here is derived from an EMBL/GenBank/DDBJ whole genome shotgun (WGS) entry which is preliminary data.</text>
</comment>
<reference evidence="1 4" key="2">
    <citation type="submission" date="2019-08" db="EMBL/GenBank/DDBJ databases">
        <title>The genome sequence of a newly discovered highly antifungal drug resistant Aspergillus species, Aspergillus tanneri NIH 1004.</title>
        <authorList>
            <person name="Mounaud S."/>
            <person name="Singh I."/>
            <person name="Joardar V."/>
            <person name="Pakala S."/>
            <person name="Pakala S."/>
            <person name="Venepally P."/>
            <person name="Chung J.K."/>
            <person name="Losada L."/>
            <person name="Nierman W.C."/>
        </authorList>
    </citation>
    <scope>NUCLEOTIDE SEQUENCE [LARGE SCALE GENOMIC DNA]</scope>
    <source>
        <strain evidence="1 4">NIH1004</strain>
    </source>
</reference>
<sequence>MVARPESHFRPNYAAATIGRAVAEVLCHLEETRNQAVFVQDLVTTQQRMLAIAQKVAPDRKWASTDVSTGDTETMARDNYANGMVDLEASMRFFCRSVFGEGYRGDF</sequence>
<keyword evidence="3" id="KW-1185">Reference proteome</keyword>
<evidence type="ECO:0000313" key="4">
    <source>
        <dbReference type="Proteomes" id="UP000324241"/>
    </source>
</evidence>
<dbReference type="EMBL" id="SOSA01000123">
    <property type="protein sequence ID" value="THC96218.1"/>
    <property type="molecule type" value="Genomic_DNA"/>
</dbReference>
<dbReference type="AlphaFoldDB" id="A0A4S3JN82"/>
<evidence type="ECO:0000313" key="1">
    <source>
        <dbReference type="EMBL" id="KAA8651010.1"/>
    </source>
</evidence>
<dbReference type="STRING" id="1220188.A0A4S3JN82"/>
<reference evidence="2 3" key="1">
    <citation type="submission" date="2019-03" db="EMBL/GenBank/DDBJ databases">
        <title>The genome sequence of a newly discovered highly antifungal drug resistant Aspergillus species, Aspergillus tanneri NIH 1004.</title>
        <authorList>
            <person name="Mounaud S."/>
            <person name="Singh I."/>
            <person name="Joardar V."/>
            <person name="Pakala S."/>
            <person name="Pakala S."/>
            <person name="Venepally P."/>
            <person name="Hoover J."/>
            <person name="Nierman W."/>
            <person name="Chung J."/>
            <person name="Losada L."/>
        </authorList>
    </citation>
    <scope>NUCLEOTIDE SEQUENCE [LARGE SCALE GENOMIC DNA]</scope>
    <source>
        <strain evidence="2 3">NIH1004</strain>
    </source>
</reference>
<accession>A0A4S3JN82</accession>
<organism evidence="2 3">
    <name type="scientific">Aspergillus tanneri</name>
    <dbReference type="NCBI Taxonomy" id="1220188"/>
    <lineage>
        <taxon>Eukaryota</taxon>
        <taxon>Fungi</taxon>
        <taxon>Dikarya</taxon>
        <taxon>Ascomycota</taxon>
        <taxon>Pezizomycotina</taxon>
        <taxon>Eurotiomycetes</taxon>
        <taxon>Eurotiomycetidae</taxon>
        <taxon>Eurotiales</taxon>
        <taxon>Aspergillaceae</taxon>
        <taxon>Aspergillus</taxon>
        <taxon>Aspergillus subgen. Circumdati</taxon>
    </lineage>
</organism>